<gene>
    <name evidence="4" type="ORF">SMN809_LOCUS27327</name>
</gene>
<protein>
    <recommendedName>
        <fullName evidence="3">Orn/Lys/Arg decarboxylases family 1 pyridoxal-P attachment site domain-containing protein</fullName>
    </recommendedName>
</protein>
<dbReference type="InterPro" id="IPR015421">
    <property type="entry name" value="PyrdxlP-dep_Trfase_major"/>
</dbReference>
<feature type="non-terminal residue" evidence="4">
    <location>
        <position position="88"/>
    </location>
</feature>
<evidence type="ECO:0000256" key="2">
    <source>
        <dbReference type="ARBA" id="ARBA00022898"/>
    </source>
</evidence>
<feature type="non-terminal residue" evidence="4">
    <location>
        <position position="1"/>
    </location>
</feature>
<dbReference type="EMBL" id="CAJOBI010042233">
    <property type="protein sequence ID" value="CAF4329915.1"/>
    <property type="molecule type" value="Genomic_DNA"/>
</dbReference>
<dbReference type="InterPro" id="IPR015424">
    <property type="entry name" value="PyrdxlP-dep_Trfase"/>
</dbReference>
<dbReference type="InterPro" id="IPR000310">
    <property type="entry name" value="Orn/Lys/Arg_deCO2ase_major_dom"/>
</dbReference>
<comment type="caution">
    <text evidence="4">The sequence shown here is derived from an EMBL/GenBank/DDBJ whole genome shotgun (WGS) entry which is preliminary data.</text>
</comment>
<sequence length="88" mass="9116">PKGALLKAQKLAAAAYGADETFFLINGSTVGNMAAIMSVVGPGQKIIMPRASHRSVYGAMVLSGAIPVYIEPDYHPDVGFPLAVSVQA</sequence>
<evidence type="ECO:0000313" key="5">
    <source>
        <dbReference type="Proteomes" id="UP000676336"/>
    </source>
</evidence>
<name>A0A8S2UC08_9BILA</name>
<evidence type="ECO:0000256" key="1">
    <source>
        <dbReference type="ARBA" id="ARBA00001933"/>
    </source>
</evidence>
<dbReference type="Gene3D" id="3.40.640.10">
    <property type="entry name" value="Type I PLP-dependent aspartate aminotransferase-like (Major domain)"/>
    <property type="match status" value="1"/>
</dbReference>
<evidence type="ECO:0000313" key="4">
    <source>
        <dbReference type="EMBL" id="CAF4329915.1"/>
    </source>
</evidence>
<dbReference type="AlphaFoldDB" id="A0A8S2UC08"/>
<dbReference type="PANTHER" id="PTHR43277">
    <property type="entry name" value="ARGININE DECARBOXYLASE"/>
    <property type="match status" value="1"/>
</dbReference>
<feature type="domain" description="Orn/Lys/Arg decarboxylases family 1 pyridoxal-P attachment site" evidence="3">
    <location>
        <begin position="1"/>
        <end position="84"/>
    </location>
</feature>
<organism evidence="4 5">
    <name type="scientific">Rotaria magnacalcarata</name>
    <dbReference type="NCBI Taxonomy" id="392030"/>
    <lineage>
        <taxon>Eukaryota</taxon>
        <taxon>Metazoa</taxon>
        <taxon>Spiralia</taxon>
        <taxon>Gnathifera</taxon>
        <taxon>Rotifera</taxon>
        <taxon>Eurotatoria</taxon>
        <taxon>Bdelloidea</taxon>
        <taxon>Philodinida</taxon>
        <taxon>Philodinidae</taxon>
        <taxon>Rotaria</taxon>
    </lineage>
</organism>
<accession>A0A8S2UC08</accession>
<keyword evidence="2" id="KW-0663">Pyridoxal phosphate</keyword>
<dbReference type="Pfam" id="PF01276">
    <property type="entry name" value="OKR_DC_1"/>
    <property type="match status" value="1"/>
</dbReference>
<dbReference type="InterPro" id="IPR052357">
    <property type="entry name" value="Orn_Lys_Arg_decarboxylase-I"/>
</dbReference>
<dbReference type="SUPFAM" id="SSF53383">
    <property type="entry name" value="PLP-dependent transferases"/>
    <property type="match status" value="1"/>
</dbReference>
<reference evidence="4" key="1">
    <citation type="submission" date="2021-02" db="EMBL/GenBank/DDBJ databases">
        <authorList>
            <person name="Nowell W R."/>
        </authorList>
    </citation>
    <scope>NUCLEOTIDE SEQUENCE</scope>
</reference>
<proteinExistence type="predicted"/>
<dbReference type="Proteomes" id="UP000676336">
    <property type="component" value="Unassembled WGS sequence"/>
</dbReference>
<comment type="cofactor">
    <cofactor evidence="1">
        <name>pyridoxal 5'-phosphate</name>
        <dbReference type="ChEBI" id="CHEBI:597326"/>
    </cofactor>
</comment>
<dbReference type="GO" id="GO:0003824">
    <property type="term" value="F:catalytic activity"/>
    <property type="evidence" value="ECO:0007669"/>
    <property type="project" value="InterPro"/>
</dbReference>
<dbReference type="PANTHER" id="PTHR43277:SF4">
    <property type="entry name" value="ARGININE DECARBOXYLASE"/>
    <property type="match status" value="1"/>
</dbReference>
<evidence type="ECO:0000259" key="3">
    <source>
        <dbReference type="Pfam" id="PF01276"/>
    </source>
</evidence>